<keyword evidence="3" id="KW-1185">Reference proteome</keyword>
<reference evidence="2 3" key="1">
    <citation type="submission" date="2015-02" db="EMBL/GenBank/DDBJ databases">
        <title>Single-cell genomics of uncultivated deep-branching MTB reveals a conserved set of magnetosome genes.</title>
        <authorList>
            <person name="Kolinko S."/>
            <person name="Richter M."/>
            <person name="Glockner F.O."/>
            <person name="Brachmann A."/>
            <person name="Schuler D."/>
        </authorList>
    </citation>
    <scope>NUCLEOTIDE SEQUENCE [LARGE SCALE GENOMIC DNA]</scope>
    <source>
        <strain evidence="2">TM-1</strain>
    </source>
</reference>
<feature type="coiled-coil region" evidence="1">
    <location>
        <begin position="86"/>
        <end position="113"/>
    </location>
</feature>
<dbReference type="InterPro" id="IPR002636">
    <property type="entry name" value="DUF29"/>
</dbReference>
<organism evidence="2 3">
    <name type="scientific">Candidatus Magnetobacterium bavaricum</name>
    <dbReference type="NCBI Taxonomy" id="29290"/>
    <lineage>
        <taxon>Bacteria</taxon>
        <taxon>Pseudomonadati</taxon>
        <taxon>Nitrospirota</taxon>
        <taxon>Thermodesulfovibrionia</taxon>
        <taxon>Thermodesulfovibrionales</taxon>
        <taxon>Candidatus Magnetobacteriaceae</taxon>
        <taxon>Candidatus Magnetobacterium</taxon>
    </lineage>
</organism>
<name>A0A0F3GPV5_9BACT</name>
<dbReference type="Pfam" id="PF01724">
    <property type="entry name" value="DUF29"/>
    <property type="match status" value="1"/>
</dbReference>
<dbReference type="EMBL" id="LACI01001654">
    <property type="protein sequence ID" value="KJU84004.1"/>
    <property type="molecule type" value="Genomic_DNA"/>
</dbReference>
<dbReference type="Proteomes" id="UP000033423">
    <property type="component" value="Unassembled WGS sequence"/>
</dbReference>
<comment type="caution">
    <text evidence="2">The sequence shown here is derived from an EMBL/GenBank/DDBJ whole genome shotgun (WGS) entry which is preliminary data.</text>
</comment>
<gene>
    <name evidence="2" type="ORF">MBAV_003805</name>
</gene>
<evidence type="ECO:0000313" key="2">
    <source>
        <dbReference type="EMBL" id="KJU84004.1"/>
    </source>
</evidence>
<sequence length="159" mass="19006">METISMETLTHKDTLTASSLYEIDFYQWAFHNADLLRQGRLTEIDLENIAEELEGMARNNKRELASRLTVLIMHLLKWQYQPKRRSRSWRATINNQRREIKRLLEENPSLKYNIEAVIDKEFIEAKRAFEDETGISAKKLPETCLYTFEQLMDYDFRPE</sequence>
<dbReference type="PANTHER" id="PTHR34235">
    <property type="entry name" value="SLR1203 PROTEIN-RELATED"/>
    <property type="match status" value="1"/>
</dbReference>
<accession>A0A0F3GPV5</accession>
<dbReference type="Gene3D" id="1.20.1220.20">
    <property type="entry name" value="Uncharcterised protein PF01724"/>
    <property type="match status" value="1"/>
</dbReference>
<proteinExistence type="predicted"/>
<dbReference type="PATRIC" id="fig|29290.4.peg.5059"/>
<protein>
    <submittedName>
        <fullName evidence="2">Protein containing DUF29</fullName>
    </submittedName>
</protein>
<evidence type="ECO:0000313" key="3">
    <source>
        <dbReference type="Proteomes" id="UP000033423"/>
    </source>
</evidence>
<dbReference type="AlphaFoldDB" id="A0A0F3GPV5"/>
<evidence type="ECO:0000256" key="1">
    <source>
        <dbReference type="SAM" id="Coils"/>
    </source>
</evidence>
<dbReference type="PANTHER" id="PTHR34235:SF4">
    <property type="entry name" value="SLR0291 PROTEIN"/>
    <property type="match status" value="1"/>
</dbReference>
<keyword evidence="1" id="KW-0175">Coiled coil</keyword>